<dbReference type="RefSeq" id="WP_144851911.1">
    <property type="nucleotide sequence ID" value="NZ_VNJI01000038.1"/>
</dbReference>
<sequence length="35" mass="3765">MLHCHILDHTMNGGELASMAHGEMGGLMTLVKVTE</sequence>
<proteinExistence type="predicted"/>
<gene>
    <name evidence="1" type="ORF">FPZ49_24320</name>
</gene>
<dbReference type="AlphaFoldDB" id="A0A559K5J0"/>
<dbReference type="Proteomes" id="UP000317036">
    <property type="component" value="Unassembled WGS sequence"/>
</dbReference>
<reference evidence="1 2" key="1">
    <citation type="submission" date="2019-07" db="EMBL/GenBank/DDBJ databases">
        <authorList>
            <person name="Kim J."/>
        </authorList>
    </citation>
    <scope>NUCLEOTIDE SEQUENCE [LARGE SCALE GENOMIC DNA]</scope>
    <source>
        <strain evidence="1 2">JC52</strain>
    </source>
</reference>
<keyword evidence="2" id="KW-1185">Reference proteome</keyword>
<evidence type="ECO:0000313" key="1">
    <source>
        <dbReference type="EMBL" id="TVY07394.1"/>
    </source>
</evidence>
<name>A0A559K5J0_9BACL</name>
<dbReference type="EMBL" id="VNJI01000038">
    <property type="protein sequence ID" value="TVY07394.1"/>
    <property type="molecule type" value="Genomic_DNA"/>
</dbReference>
<organism evidence="1 2">
    <name type="scientific">Paenibacillus cremeus</name>
    <dbReference type="NCBI Taxonomy" id="2163881"/>
    <lineage>
        <taxon>Bacteria</taxon>
        <taxon>Bacillati</taxon>
        <taxon>Bacillota</taxon>
        <taxon>Bacilli</taxon>
        <taxon>Bacillales</taxon>
        <taxon>Paenibacillaceae</taxon>
        <taxon>Paenibacillus</taxon>
    </lineage>
</organism>
<protein>
    <submittedName>
        <fullName evidence="1">Uncharacterized protein</fullName>
    </submittedName>
</protein>
<comment type="caution">
    <text evidence="1">The sequence shown here is derived from an EMBL/GenBank/DDBJ whole genome shotgun (WGS) entry which is preliminary data.</text>
</comment>
<accession>A0A559K5J0</accession>
<dbReference type="OrthoDB" id="227929at186822"/>
<evidence type="ECO:0000313" key="2">
    <source>
        <dbReference type="Proteomes" id="UP000317036"/>
    </source>
</evidence>